<dbReference type="Pfam" id="PF00078">
    <property type="entry name" value="RVT_1"/>
    <property type="match status" value="1"/>
</dbReference>
<dbReference type="Proteomes" id="UP001145742">
    <property type="component" value="Unassembled WGS sequence"/>
</dbReference>
<keyword evidence="3" id="KW-1185">Reference proteome</keyword>
<evidence type="ECO:0000259" key="1">
    <source>
        <dbReference type="PROSITE" id="PS50878"/>
    </source>
</evidence>
<sequence length="101" mass="11300">MTSGVPQGSALGPLLFNIFINDTDEGIEDILCKFADDTELSGAVDIPEGWDTIQGNLDKLKEWIHGNVMKFKKTKCKDPEIYDKMHSLPEFSFCATLFSIK</sequence>
<accession>A0ABQ9CUU2</accession>
<organism evidence="2 3">
    <name type="scientific">Willisornis vidua</name>
    <name type="common">Xingu scale-backed antbird</name>
    <dbReference type="NCBI Taxonomy" id="1566151"/>
    <lineage>
        <taxon>Eukaryota</taxon>
        <taxon>Metazoa</taxon>
        <taxon>Chordata</taxon>
        <taxon>Craniata</taxon>
        <taxon>Vertebrata</taxon>
        <taxon>Euteleostomi</taxon>
        <taxon>Archelosauria</taxon>
        <taxon>Archosauria</taxon>
        <taxon>Dinosauria</taxon>
        <taxon>Saurischia</taxon>
        <taxon>Theropoda</taxon>
        <taxon>Coelurosauria</taxon>
        <taxon>Aves</taxon>
        <taxon>Neognathae</taxon>
        <taxon>Neoaves</taxon>
        <taxon>Telluraves</taxon>
        <taxon>Australaves</taxon>
        <taxon>Passeriformes</taxon>
        <taxon>Thamnophilidae</taxon>
        <taxon>Willisornis</taxon>
    </lineage>
</organism>
<name>A0ABQ9CUU2_9PASS</name>
<dbReference type="PANTHER" id="PTHR33332">
    <property type="entry name" value="REVERSE TRANSCRIPTASE DOMAIN-CONTAINING PROTEIN"/>
    <property type="match status" value="1"/>
</dbReference>
<comment type="caution">
    <text evidence="2">The sequence shown here is derived from an EMBL/GenBank/DDBJ whole genome shotgun (WGS) entry which is preliminary data.</text>
</comment>
<evidence type="ECO:0000313" key="2">
    <source>
        <dbReference type="EMBL" id="KAJ7406311.1"/>
    </source>
</evidence>
<feature type="domain" description="Reverse transcriptase" evidence="1">
    <location>
        <begin position="1"/>
        <end position="98"/>
    </location>
</feature>
<protein>
    <submittedName>
        <fullName evidence="2">Rna-directed dna polymerase from mobile element jockey-like</fullName>
    </submittedName>
</protein>
<reference evidence="2" key="1">
    <citation type="submission" date="2019-10" db="EMBL/GenBank/DDBJ databases">
        <authorList>
            <person name="Soares A.E.R."/>
            <person name="Aleixo A."/>
            <person name="Schneider P."/>
            <person name="Miyaki C.Y."/>
            <person name="Schneider M.P."/>
            <person name="Mello C."/>
            <person name="Vasconcelos A.T.R."/>
        </authorList>
    </citation>
    <scope>NUCLEOTIDE SEQUENCE</scope>
    <source>
        <tissue evidence="2">Muscle</tissue>
    </source>
</reference>
<dbReference type="InterPro" id="IPR000477">
    <property type="entry name" value="RT_dom"/>
</dbReference>
<dbReference type="EMBL" id="WHWB01034666">
    <property type="protein sequence ID" value="KAJ7406311.1"/>
    <property type="molecule type" value="Genomic_DNA"/>
</dbReference>
<evidence type="ECO:0000313" key="3">
    <source>
        <dbReference type="Proteomes" id="UP001145742"/>
    </source>
</evidence>
<gene>
    <name evidence="2" type="ORF">WISP_134576</name>
</gene>
<dbReference type="PROSITE" id="PS50878">
    <property type="entry name" value="RT_POL"/>
    <property type="match status" value="1"/>
</dbReference>
<proteinExistence type="predicted"/>